<gene>
    <name evidence="1" type="ORF">V1478_016253</name>
</gene>
<organism evidence="1 2">
    <name type="scientific">Vespula squamosa</name>
    <name type="common">Southern yellow jacket</name>
    <name type="synonym">Wasp</name>
    <dbReference type="NCBI Taxonomy" id="30214"/>
    <lineage>
        <taxon>Eukaryota</taxon>
        <taxon>Metazoa</taxon>
        <taxon>Ecdysozoa</taxon>
        <taxon>Arthropoda</taxon>
        <taxon>Hexapoda</taxon>
        <taxon>Insecta</taxon>
        <taxon>Pterygota</taxon>
        <taxon>Neoptera</taxon>
        <taxon>Endopterygota</taxon>
        <taxon>Hymenoptera</taxon>
        <taxon>Apocrita</taxon>
        <taxon>Aculeata</taxon>
        <taxon>Vespoidea</taxon>
        <taxon>Vespidae</taxon>
        <taxon>Vespinae</taxon>
        <taxon>Vespula</taxon>
    </lineage>
</organism>
<name>A0ABD1ZZA8_VESSQ</name>
<keyword evidence="2" id="KW-1185">Reference proteome</keyword>
<evidence type="ECO:0000313" key="1">
    <source>
        <dbReference type="EMBL" id="KAL2713696.1"/>
    </source>
</evidence>
<proteinExistence type="predicted"/>
<dbReference type="Proteomes" id="UP001607302">
    <property type="component" value="Unassembled WGS sequence"/>
</dbReference>
<comment type="caution">
    <text evidence="1">The sequence shown here is derived from an EMBL/GenBank/DDBJ whole genome shotgun (WGS) entry which is preliminary data.</text>
</comment>
<accession>A0ABD1ZZA8</accession>
<dbReference type="EMBL" id="JAUDFV010000157">
    <property type="protein sequence ID" value="KAL2713696.1"/>
    <property type="molecule type" value="Genomic_DNA"/>
</dbReference>
<sequence length="169" mass="18776">MMFDICNRGKVSWKAQFSIGMMSHMIQRQPSISLGPVSRNPSASPPMTQTHLPVIIPKFHNYGLTEEISTKTIACISLQGRIPFQRSTQLLVPPLPTSCVPLTNPDLSERIFPEPIACISLQGRIPFQKSTQLLVPPLPMSCVPLTNPDLSERISEKPIDCITLQRTNT</sequence>
<dbReference type="AlphaFoldDB" id="A0ABD1ZZA8"/>
<reference evidence="1 2" key="1">
    <citation type="journal article" date="2024" name="Ann. Entomol. Soc. Am.">
        <title>Genomic analyses of the southern and eastern yellowjacket wasps (Hymenoptera: Vespidae) reveal evolutionary signatures of social life.</title>
        <authorList>
            <person name="Catto M.A."/>
            <person name="Caine P.B."/>
            <person name="Orr S.E."/>
            <person name="Hunt B.G."/>
            <person name="Goodisman M.A.D."/>
        </authorList>
    </citation>
    <scope>NUCLEOTIDE SEQUENCE [LARGE SCALE GENOMIC DNA]</scope>
    <source>
        <strain evidence="1">233</strain>
        <tissue evidence="1">Head and thorax</tissue>
    </source>
</reference>
<protein>
    <submittedName>
        <fullName evidence="1">Uncharacterized protein</fullName>
    </submittedName>
</protein>
<evidence type="ECO:0000313" key="2">
    <source>
        <dbReference type="Proteomes" id="UP001607302"/>
    </source>
</evidence>